<protein>
    <submittedName>
        <fullName evidence="2">Uncharacterized protein</fullName>
    </submittedName>
</protein>
<dbReference type="STRING" id="333140.AWW68_16150"/>
<feature type="transmembrane region" description="Helical" evidence="1">
    <location>
        <begin position="83"/>
        <end position="106"/>
    </location>
</feature>
<evidence type="ECO:0000313" key="3">
    <source>
        <dbReference type="Proteomes" id="UP000075606"/>
    </source>
</evidence>
<gene>
    <name evidence="2" type="ORF">AWW68_16150</name>
</gene>
<reference evidence="2 3" key="1">
    <citation type="submission" date="2016-01" db="EMBL/GenBank/DDBJ databases">
        <title>Genome sequencing of Roseivirga spongicola UST030701-084.</title>
        <authorList>
            <person name="Selvaratnam C."/>
            <person name="Thevarajoo S."/>
            <person name="Goh K.M."/>
            <person name="Ee R."/>
            <person name="Chan K.-G."/>
            <person name="Chong C.S."/>
        </authorList>
    </citation>
    <scope>NUCLEOTIDE SEQUENCE [LARGE SCALE GENOMIC DNA]</scope>
    <source>
        <strain evidence="2 3">UST030701-084</strain>
    </source>
</reference>
<name>A0A150X642_9BACT</name>
<dbReference type="OrthoDB" id="1525231at2"/>
<comment type="caution">
    <text evidence="2">The sequence shown here is derived from an EMBL/GenBank/DDBJ whole genome shotgun (WGS) entry which is preliminary data.</text>
</comment>
<keyword evidence="3" id="KW-1185">Reference proteome</keyword>
<dbReference type="AlphaFoldDB" id="A0A150X642"/>
<dbReference type="RefSeq" id="WP_068223788.1">
    <property type="nucleotide sequence ID" value="NZ_LRPC01000028.1"/>
</dbReference>
<keyword evidence="1" id="KW-0472">Membrane</keyword>
<accession>A0A150X642</accession>
<organism evidence="2 3">
    <name type="scientific">Roseivirga spongicola</name>
    <dbReference type="NCBI Taxonomy" id="333140"/>
    <lineage>
        <taxon>Bacteria</taxon>
        <taxon>Pseudomonadati</taxon>
        <taxon>Bacteroidota</taxon>
        <taxon>Cytophagia</taxon>
        <taxon>Cytophagales</taxon>
        <taxon>Roseivirgaceae</taxon>
        <taxon>Roseivirga</taxon>
    </lineage>
</organism>
<dbReference type="Proteomes" id="UP000075606">
    <property type="component" value="Unassembled WGS sequence"/>
</dbReference>
<keyword evidence="1" id="KW-1133">Transmembrane helix</keyword>
<proteinExistence type="predicted"/>
<sequence>MKKLSNFILTIILGVILSLFLPWWAVMLAAFLSGAIVRLRNVAAFFVPFGAIALLWIVNAWMLSSANDYTLASKIAVLLPLEGNVVLLILVTGVIGGLAAGIAGLFGNQCRAIMAKED</sequence>
<feature type="transmembrane region" description="Helical" evidence="1">
    <location>
        <begin position="6"/>
        <end position="30"/>
    </location>
</feature>
<evidence type="ECO:0000313" key="2">
    <source>
        <dbReference type="EMBL" id="KYG74180.1"/>
    </source>
</evidence>
<evidence type="ECO:0000256" key="1">
    <source>
        <dbReference type="SAM" id="Phobius"/>
    </source>
</evidence>
<feature type="transmembrane region" description="Helical" evidence="1">
    <location>
        <begin position="42"/>
        <end position="63"/>
    </location>
</feature>
<dbReference type="EMBL" id="LRPC01000028">
    <property type="protein sequence ID" value="KYG74180.1"/>
    <property type="molecule type" value="Genomic_DNA"/>
</dbReference>
<keyword evidence="1" id="KW-0812">Transmembrane</keyword>